<proteinExistence type="predicted"/>
<name>A0A0L6VUH8_9BASI</name>
<gene>
    <name evidence="1" type="ORF">VP01_1040g3</name>
</gene>
<comment type="caution">
    <text evidence="1">The sequence shown here is derived from an EMBL/GenBank/DDBJ whole genome shotgun (WGS) entry which is preliminary data.</text>
</comment>
<organism evidence="1 2">
    <name type="scientific">Puccinia sorghi</name>
    <dbReference type="NCBI Taxonomy" id="27349"/>
    <lineage>
        <taxon>Eukaryota</taxon>
        <taxon>Fungi</taxon>
        <taxon>Dikarya</taxon>
        <taxon>Basidiomycota</taxon>
        <taxon>Pucciniomycotina</taxon>
        <taxon>Pucciniomycetes</taxon>
        <taxon>Pucciniales</taxon>
        <taxon>Pucciniaceae</taxon>
        <taxon>Puccinia</taxon>
    </lineage>
</organism>
<dbReference type="VEuPathDB" id="FungiDB:VP01_1040g3"/>
<protein>
    <submittedName>
        <fullName evidence="1">Uncharacterized protein</fullName>
    </submittedName>
</protein>
<dbReference type="InterPro" id="IPR023214">
    <property type="entry name" value="HAD_sf"/>
</dbReference>
<accession>A0A0L6VUH8</accession>
<evidence type="ECO:0000313" key="2">
    <source>
        <dbReference type="Proteomes" id="UP000037035"/>
    </source>
</evidence>
<dbReference type="OrthoDB" id="10267182at2759"/>
<dbReference type="InterPro" id="IPR016965">
    <property type="entry name" value="Pase_PHOSPHO-typ"/>
</dbReference>
<keyword evidence="2" id="KW-1185">Reference proteome</keyword>
<dbReference type="PANTHER" id="PTHR20889:SF12">
    <property type="entry name" value="LP01149P"/>
    <property type="match status" value="1"/>
</dbReference>
<dbReference type="SUPFAM" id="SSF56784">
    <property type="entry name" value="HAD-like"/>
    <property type="match status" value="1"/>
</dbReference>
<sequence length="383" mass="43099">MSPELYVRGDAPTRSLAAPAGRFCREGASPERGGGACSRINRHFMVLVLPDTIHYKKSGRFKQVDCHLGPGGRTGLQASRFLAAHPARFGRMQYILYIAAASNELTWRPESINWWSSTSTDQDTDRYLFEVLDPSLRLLLAERKQSMQWTDNVLTDCLLRLADRGFTQAQIAEAFGTLPLVNDHPAMKRAIEALSSVRSSSSEGEGEAVVTNELLILSNSNAMFIELVLKHYGLFERFEGAVITNPATWDPQDPNRLILSRRVDPQATPHGCTLGCSANMCKAAELLAYLERNKSTRTYERIVYVGDGDNDYCPISRVLESMHVFISISIYRGDIALVRSRRELARRIERESCKGNMLCCRVMLWEGAWEVEQIVYETLLKGR</sequence>
<evidence type="ECO:0000313" key="1">
    <source>
        <dbReference type="EMBL" id="KNZ64324.1"/>
    </source>
</evidence>
<dbReference type="Gene3D" id="3.40.50.1000">
    <property type="entry name" value="HAD superfamily/HAD-like"/>
    <property type="match status" value="1"/>
</dbReference>
<dbReference type="Proteomes" id="UP000037035">
    <property type="component" value="Unassembled WGS sequence"/>
</dbReference>
<dbReference type="GO" id="GO:0016791">
    <property type="term" value="F:phosphatase activity"/>
    <property type="evidence" value="ECO:0007669"/>
    <property type="project" value="InterPro"/>
</dbReference>
<dbReference type="Pfam" id="PF06888">
    <property type="entry name" value="Put_Phosphatase"/>
    <property type="match status" value="1"/>
</dbReference>
<reference evidence="1 2" key="1">
    <citation type="submission" date="2015-08" db="EMBL/GenBank/DDBJ databases">
        <title>Next Generation Sequencing and Analysis of the Genome of Puccinia sorghi L Schw, the Causal Agent of Maize Common Rust.</title>
        <authorList>
            <person name="Rochi L."/>
            <person name="Burguener G."/>
            <person name="Darino M."/>
            <person name="Turjanski A."/>
            <person name="Kreff E."/>
            <person name="Dieguez M.J."/>
            <person name="Sacco F."/>
        </authorList>
    </citation>
    <scope>NUCLEOTIDE SEQUENCE [LARGE SCALE GENOMIC DNA]</scope>
    <source>
        <strain evidence="1 2">RO10H11247</strain>
    </source>
</reference>
<dbReference type="STRING" id="27349.A0A0L6VUH8"/>
<dbReference type="InterPro" id="IPR036412">
    <property type="entry name" value="HAD-like_sf"/>
</dbReference>
<dbReference type="PANTHER" id="PTHR20889">
    <property type="entry name" value="PHOSPHATASE, ORPHAN 1, 2"/>
    <property type="match status" value="1"/>
</dbReference>
<dbReference type="EMBL" id="LAVV01000455">
    <property type="protein sequence ID" value="KNZ64324.1"/>
    <property type="molecule type" value="Genomic_DNA"/>
</dbReference>
<dbReference type="AlphaFoldDB" id="A0A0L6VUH8"/>